<proteinExistence type="predicted"/>
<dbReference type="EMBL" id="JAGDFX010000003">
    <property type="protein sequence ID" value="MBO1518652.1"/>
    <property type="molecule type" value="Genomic_DNA"/>
</dbReference>
<gene>
    <name evidence="1" type="ORF">J3U76_03190</name>
</gene>
<dbReference type="RefSeq" id="WP_208004341.1">
    <property type="nucleotide sequence ID" value="NZ_JAGDFX010000003.1"/>
</dbReference>
<evidence type="ECO:0000313" key="2">
    <source>
        <dbReference type="Proteomes" id="UP000664882"/>
    </source>
</evidence>
<dbReference type="Proteomes" id="UP000664882">
    <property type="component" value="Unassembled WGS sequence"/>
</dbReference>
<comment type="caution">
    <text evidence="1">The sequence shown here is derived from an EMBL/GenBank/DDBJ whole genome shotgun (WGS) entry which is preliminary data.</text>
</comment>
<protein>
    <submittedName>
        <fullName evidence="1">Uncharacterized protein</fullName>
    </submittedName>
</protein>
<name>A0ABS3NDT9_9GAMM</name>
<evidence type="ECO:0000313" key="1">
    <source>
        <dbReference type="EMBL" id="MBO1518652.1"/>
    </source>
</evidence>
<reference evidence="1 2" key="1">
    <citation type="submission" date="2021-03" db="EMBL/GenBank/DDBJ databases">
        <title>Oceanisphaera sp. nov., isolated from the intestine.</title>
        <authorList>
            <person name="Zhao L.-H."/>
            <person name="Shi L.-F."/>
        </authorList>
    </citation>
    <scope>NUCLEOTIDE SEQUENCE [LARGE SCALE GENOMIC DNA]</scope>
    <source>
        <strain evidence="1 2">DM8</strain>
    </source>
</reference>
<sequence>MRDFINKMMRIVTETRFRHHDETEQIAGIRVKHGQHTQLPQLLLTEGA</sequence>
<organism evidence="1 2">
    <name type="scientific">Oceanisphaera pacifica</name>
    <dbReference type="NCBI Taxonomy" id="2818389"/>
    <lineage>
        <taxon>Bacteria</taxon>
        <taxon>Pseudomonadati</taxon>
        <taxon>Pseudomonadota</taxon>
        <taxon>Gammaproteobacteria</taxon>
        <taxon>Aeromonadales</taxon>
        <taxon>Aeromonadaceae</taxon>
        <taxon>Oceanisphaera</taxon>
    </lineage>
</organism>
<accession>A0ABS3NDT9</accession>
<keyword evidence="2" id="KW-1185">Reference proteome</keyword>